<reference evidence="4 5" key="1">
    <citation type="journal article" date="2017" name="Int. J. Syst. Evol. Microbiol.">
        <title>Brenneria populi subsp. brevivirga subsp. nov. isolated from symptomatic bark of Populus x euramericana canker, and description of Brenneria populi subsp. populi subsp. nov.</title>
        <authorList>
            <person name="Zheng M.H."/>
            <person name="Piao C.G."/>
            <person name="Xue H."/>
            <person name="Guo M.W."/>
            <person name="Li Y."/>
        </authorList>
    </citation>
    <scope>NUCLEOTIDE SEQUENCE [LARGE SCALE GENOMIC DNA]</scope>
    <source>
        <strain evidence="4 5">D9-5</strain>
    </source>
</reference>
<dbReference type="PROSITE" id="PS51168">
    <property type="entry name" value="CHORISMATE_MUT_2"/>
    <property type="match status" value="1"/>
</dbReference>
<sequence length="106" mass="11999">MGYKQVNAPENCADMGEIRAEIDALDQEVIHLLGQRFAYVKSAAKFKKSPNQVQAQARFDSMLAQRRVWAANAGLSPEVIEKMFRDLVTWFIAQEMAHWSQPQSAS</sequence>
<evidence type="ECO:0000313" key="4">
    <source>
        <dbReference type="EMBL" id="MEC5341654.1"/>
    </source>
</evidence>
<dbReference type="InterPro" id="IPR008241">
    <property type="entry name" value="Isochorismate_pyruvate-lyase"/>
</dbReference>
<accession>A0ABU6JLV7</accession>
<dbReference type="Proteomes" id="UP001309705">
    <property type="component" value="Unassembled WGS sequence"/>
</dbReference>
<dbReference type="PIRSF" id="PIRSF029775">
    <property type="entry name" value="Isochor_pyr_lyas"/>
    <property type="match status" value="1"/>
</dbReference>
<organism evidence="4 5">
    <name type="scientific">Brenneria populi</name>
    <dbReference type="NCBI Taxonomy" id="1505588"/>
    <lineage>
        <taxon>Bacteria</taxon>
        <taxon>Pseudomonadati</taxon>
        <taxon>Pseudomonadota</taxon>
        <taxon>Gammaproteobacteria</taxon>
        <taxon>Enterobacterales</taxon>
        <taxon>Pectobacteriaceae</taxon>
        <taxon>Brenneria</taxon>
    </lineage>
</organism>
<dbReference type="EMBL" id="JAYWTM010000001">
    <property type="protein sequence ID" value="MEC5341654.1"/>
    <property type="molecule type" value="Genomic_DNA"/>
</dbReference>
<dbReference type="GO" id="GO:0043904">
    <property type="term" value="F:isochorismate pyruvate lyase activity"/>
    <property type="evidence" value="ECO:0007669"/>
    <property type="project" value="UniProtKB-EC"/>
</dbReference>
<dbReference type="InterPro" id="IPR051331">
    <property type="entry name" value="Chorismate_mutase-related"/>
</dbReference>
<dbReference type="NCBIfam" id="NF005475">
    <property type="entry name" value="PRK07075.1"/>
    <property type="match status" value="1"/>
</dbReference>
<dbReference type="PANTHER" id="PTHR38041">
    <property type="entry name" value="CHORISMATE MUTASE"/>
    <property type="match status" value="1"/>
</dbReference>
<dbReference type="EC" id="5.4.99.5" evidence="1"/>
<evidence type="ECO:0000259" key="3">
    <source>
        <dbReference type="PROSITE" id="PS51168"/>
    </source>
</evidence>
<comment type="caution">
    <text evidence="4">The sequence shown here is derived from an EMBL/GenBank/DDBJ whole genome shotgun (WGS) entry which is preliminary data.</text>
</comment>
<keyword evidence="5" id="KW-1185">Reference proteome</keyword>
<dbReference type="InterPro" id="IPR036263">
    <property type="entry name" value="Chorismate_II_sf"/>
</dbReference>
<dbReference type="Gene3D" id="1.20.59.10">
    <property type="entry name" value="Chorismate mutase"/>
    <property type="match status" value="1"/>
</dbReference>
<dbReference type="Pfam" id="PF01817">
    <property type="entry name" value="CM_2"/>
    <property type="match status" value="1"/>
</dbReference>
<dbReference type="InterPro" id="IPR036979">
    <property type="entry name" value="CM_dom_sf"/>
</dbReference>
<dbReference type="RefSeq" id="WP_327616816.1">
    <property type="nucleotide sequence ID" value="NZ_JAYWTM010000001.1"/>
</dbReference>
<dbReference type="PANTHER" id="PTHR38041:SF1">
    <property type="entry name" value="CHORISMATE MUTASE"/>
    <property type="match status" value="1"/>
</dbReference>
<feature type="domain" description="Chorismate mutase" evidence="3">
    <location>
        <begin position="9"/>
        <end position="99"/>
    </location>
</feature>
<gene>
    <name evidence="4" type="ORF">VSX58_03375</name>
</gene>
<keyword evidence="2" id="KW-0413">Isomerase</keyword>
<keyword evidence="4" id="KW-0456">Lyase</keyword>
<protein>
    <recommendedName>
        <fullName evidence="1">chorismate mutase</fullName>
        <ecNumber evidence="1">5.4.99.5</ecNumber>
    </recommendedName>
</protein>
<dbReference type="InterPro" id="IPR002701">
    <property type="entry name" value="CM_II_prokaryot"/>
</dbReference>
<dbReference type="SUPFAM" id="SSF48600">
    <property type="entry name" value="Chorismate mutase II"/>
    <property type="match status" value="1"/>
</dbReference>
<name>A0ABU6JLV7_9GAMM</name>
<dbReference type="SMART" id="SM00830">
    <property type="entry name" value="CM_2"/>
    <property type="match status" value="1"/>
</dbReference>
<proteinExistence type="predicted"/>
<evidence type="ECO:0000256" key="1">
    <source>
        <dbReference type="ARBA" id="ARBA00012404"/>
    </source>
</evidence>
<evidence type="ECO:0000313" key="5">
    <source>
        <dbReference type="Proteomes" id="UP001309705"/>
    </source>
</evidence>
<evidence type="ECO:0000256" key="2">
    <source>
        <dbReference type="ARBA" id="ARBA00023235"/>
    </source>
</evidence>